<evidence type="ECO:0000256" key="1">
    <source>
        <dbReference type="ARBA" id="ARBA00005179"/>
    </source>
</evidence>
<accession>A0A1T3CZI6</accession>
<evidence type="ECO:0000256" key="5">
    <source>
        <dbReference type="ARBA" id="ARBA00029454"/>
    </source>
</evidence>
<dbReference type="InterPro" id="IPR020845">
    <property type="entry name" value="AMP-binding_CS"/>
</dbReference>
<dbReference type="Gene3D" id="3.30.559.30">
    <property type="entry name" value="Nonribosomal peptide synthetase, condensation domain"/>
    <property type="match status" value="9"/>
</dbReference>
<dbReference type="Pfam" id="PF00668">
    <property type="entry name" value="Condensation"/>
    <property type="match status" value="9"/>
</dbReference>
<evidence type="ECO:0000256" key="2">
    <source>
        <dbReference type="ARBA" id="ARBA00022450"/>
    </source>
</evidence>
<feature type="domain" description="Carrier" evidence="6">
    <location>
        <begin position="4718"/>
        <end position="4794"/>
    </location>
</feature>
<feature type="domain" description="Carrier" evidence="6">
    <location>
        <begin position="6866"/>
        <end position="6942"/>
    </location>
</feature>
<dbReference type="FunFam" id="1.10.1200.10:FF:000005">
    <property type="entry name" value="Nonribosomal peptide synthetase 1"/>
    <property type="match status" value="6"/>
</dbReference>
<comment type="similarity">
    <text evidence="5">Belongs to the NRP synthetase family.</text>
</comment>
<evidence type="ECO:0000313" key="7">
    <source>
        <dbReference type="EMBL" id="OPB46518.1"/>
    </source>
</evidence>
<dbReference type="FunFam" id="3.40.50.980:FF:000001">
    <property type="entry name" value="Non-ribosomal peptide synthetase"/>
    <property type="match status" value="1"/>
</dbReference>
<dbReference type="SUPFAM" id="SSF52777">
    <property type="entry name" value="CoA-dependent acyltransferases"/>
    <property type="match status" value="18"/>
</dbReference>
<dbReference type="FunFam" id="3.40.50.12780:FF:000014">
    <property type="entry name" value="Nonribosomal peptide synthetase 1"/>
    <property type="match status" value="6"/>
</dbReference>
<gene>
    <name evidence="7" type="ORF">A0O28_0066390</name>
</gene>
<dbReference type="GO" id="GO:0005737">
    <property type="term" value="C:cytoplasm"/>
    <property type="evidence" value="ECO:0007669"/>
    <property type="project" value="TreeGrafter"/>
</dbReference>
<evidence type="ECO:0000256" key="3">
    <source>
        <dbReference type="ARBA" id="ARBA00022553"/>
    </source>
</evidence>
<dbReference type="Gene3D" id="3.40.50.980">
    <property type="match status" value="4"/>
</dbReference>
<dbReference type="InterPro" id="IPR006162">
    <property type="entry name" value="Ppantetheine_attach_site"/>
</dbReference>
<evidence type="ECO:0000256" key="4">
    <source>
        <dbReference type="ARBA" id="ARBA00022598"/>
    </source>
</evidence>
<protein>
    <submittedName>
        <fullName evidence="7">Non-ribosomal peptide synthetase</fullName>
    </submittedName>
</protein>
<dbReference type="InterPro" id="IPR036736">
    <property type="entry name" value="ACP-like_sf"/>
</dbReference>
<dbReference type="Gene3D" id="2.30.38.10">
    <property type="entry name" value="Luciferase, Domain 3"/>
    <property type="match status" value="2"/>
</dbReference>
<dbReference type="PANTHER" id="PTHR45527:SF3">
    <property type="entry name" value="SIDEROPHORE SYNTHETASE (EUROFUNG)"/>
    <property type="match status" value="1"/>
</dbReference>
<dbReference type="InterPro" id="IPR000873">
    <property type="entry name" value="AMP-dep_synth/lig_dom"/>
</dbReference>
<dbReference type="InterPro" id="IPR020806">
    <property type="entry name" value="PKS_PP-bd"/>
</dbReference>
<dbReference type="CDD" id="cd19542">
    <property type="entry name" value="CT_NRPS-like"/>
    <property type="match status" value="2"/>
</dbReference>
<dbReference type="PROSITE" id="PS00012">
    <property type="entry name" value="PHOSPHOPANTETHEINE"/>
    <property type="match status" value="4"/>
</dbReference>
<dbReference type="EMBL" id="LVVK01000003">
    <property type="protein sequence ID" value="OPB46518.1"/>
    <property type="molecule type" value="Genomic_DNA"/>
</dbReference>
<dbReference type="InterPro" id="IPR001242">
    <property type="entry name" value="Condensation_dom"/>
</dbReference>
<comment type="caution">
    <text evidence="7">The sequence shown here is derived from an EMBL/GenBank/DDBJ whole genome shotgun (WGS) entry which is preliminary data.</text>
</comment>
<dbReference type="InterPro" id="IPR042099">
    <property type="entry name" value="ANL_N_sf"/>
</dbReference>
<dbReference type="InterPro" id="IPR025110">
    <property type="entry name" value="AMP-bd_C"/>
</dbReference>
<dbReference type="CDD" id="cd19534">
    <property type="entry name" value="E_NRPS"/>
    <property type="match status" value="2"/>
</dbReference>
<dbReference type="FunFam" id="3.30.559.30:FF:000002">
    <property type="entry name" value="Nonribosomal peptide synthase Pes1"/>
    <property type="match status" value="2"/>
</dbReference>
<feature type="domain" description="Carrier" evidence="6">
    <location>
        <begin position="3627"/>
        <end position="3702"/>
    </location>
</feature>
<dbReference type="Pfam" id="PF13193">
    <property type="entry name" value="AMP-binding_C"/>
    <property type="match status" value="1"/>
</dbReference>
<dbReference type="CDD" id="cd19545">
    <property type="entry name" value="FUM14_C_NRPS-like"/>
    <property type="match status" value="5"/>
</dbReference>
<dbReference type="InterPro" id="IPR045851">
    <property type="entry name" value="AMP-bd_C_sf"/>
</dbReference>
<dbReference type="GO" id="GO:0031177">
    <property type="term" value="F:phosphopantetheine binding"/>
    <property type="evidence" value="ECO:0007669"/>
    <property type="project" value="InterPro"/>
</dbReference>
<proteinExistence type="inferred from homology"/>
<reference evidence="7 8" key="1">
    <citation type="submission" date="2016-04" db="EMBL/GenBank/DDBJ databases">
        <title>Multiple horizontal gene transfer events from other fungi enriched the ability of the initially mycotrophic fungus Trichoderma (Ascomycota) to feed on dead plant biomass.</title>
        <authorList>
            <person name="Atanasova L."/>
            <person name="Chenthamara K."/>
            <person name="Zhang J."/>
            <person name="Grujic M."/>
            <person name="Henrissat B."/>
            <person name="Kuo A."/>
            <person name="Aertz A."/>
            <person name="Salamov A."/>
            <person name="Lipzen A."/>
            <person name="Labutti K."/>
            <person name="Barry K."/>
            <person name="Miao Y."/>
            <person name="Rahimi M.J."/>
            <person name="Shen Q."/>
            <person name="Grigoriev I.V."/>
            <person name="Kubicek C.P."/>
            <person name="Druzhinina I.S."/>
        </authorList>
    </citation>
    <scope>NUCLEOTIDE SEQUENCE [LARGE SCALE GENOMIC DNA]</scope>
    <source>
        <strain evidence="7 8">NJAU 4742</strain>
    </source>
</reference>
<dbReference type="GO" id="GO:0044550">
    <property type="term" value="P:secondary metabolite biosynthetic process"/>
    <property type="evidence" value="ECO:0007669"/>
    <property type="project" value="TreeGrafter"/>
</dbReference>
<dbReference type="PANTHER" id="PTHR45527">
    <property type="entry name" value="NONRIBOSOMAL PEPTIDE SYNTHETASE"/>
    <property type="match status" value="1"/>
</dbReference>
<dbReference type="SUPFAM" id="SSF56801">
    <property type="entry name" value="Acetyl-CoA synthetase-like"/>
    <property type="match status" value="6"/>
</dbReference>
<sequence length="7850" mass="863645">MPTDVFSEASHVNGQLPPFSLLGTSKAEILQEVEAQYGFRGELIEDIYPCTPIQQGLLSLTTKHAGDYVMHATLELASGVSLDAFCNAWDEVVSRMPILRTRIVHHSTLGLLQVVMKERIRWLRTGQFKTTSPEDETIGQVFGQDLSRYTIIELDNGKTLFNWQIHHALYDGWSLAQITSMVNHACRGGQLSEPRGFSSFVQYALAQNCDNSQLYWKSMLQGNDFIQFPTAPPPTSEPRKAMKTEHRFRRPQTRPPGITNSTLVSAAWALVAGGHTGSNDVVFGTTVSGRDAQLDGIKDIAGPTIATIPVRVRFGKTQPIYALLEEIQRGAAERKPYEQMGIQAIAAINEDTQRACTFQTAIVVQPVENDLCTDELVGSWKTSSKEQVVGTYALMLQCYLLDKDIRLEAIFNPESIDTPLVSRLLERMDLVMCQLAESTTTSCKTVAEIETMTAAEQRRIYSWNSQVPPAEEQCIHKMVQEQALQTPDSPAVCSWDGALTYRQLDEFSSSLAHHLTTNFMVQPGVFVPMCFEKSMWTVVAMLGILKAGGAFVPLDPTQAIRRRDGLLNQINARVVLASEKYAEMTFGQGRTVVAVGDQSTLSWGNAAAAASIRVPPKATSAAYLIFTSGSTGEPKGVVIEHRSVSTSCRYNGAAMGFTATTRTYQFAAYTFDVSIQETLTTLIYGGCVCIPSDEDRLRDIGQSMNSMDVTLALLTPSTARLIRPSAVPTLRTIVLGGEKLDDADVRQWTPDKQVYVTYGPSECAISCTTGQLDNVNLAERRGYIGAPLGCVTWIVDSEDHNKLAPMGAIGELLIEGPIVGRGYLNDDRKTAAVFLDHTPWLKQAGRSGRLYKTGDLVRYSEDGSLIFVGRKDTQVKIRGQRVELGEVEHHLRECLQDAREIIVELIKPEGKDSKPMLAAFLCLDADQNKDSGSIRVVEMEYQLADRLPAYMIPSVCFALAEMPKTTSGKTDRKQLIEMGQSFSAQQLADMNSNSTKKRQPTTELESKLQDLWARVLNISPASVGLDDSFFRLGGDSITAMQVSSAARALQLNISTSDVLRKKTIGRLLSDKSTLTMTQSLSVTTEEQPGRSFSLSPIQKLYLHLQPNPAVCFDQCFLLRLARRITPANIEKACSAVIEHHPMLRARFRPGQGGHLEQSISIDNTATYEFSHFKNLSLGDMAKAIARRREKLDIEQGPLFVAALFDNTDGQSLFLSIHHLVVDLMSWRILLQDLEQLLTVGSIAAPPALTFQTWCNLQTEFAAQQSASDYILPFKLRPPMPDYWGVDAARNLWGGTTSRGFRLERDLTAKLMGSCNDAFQTRPVELFLSAMIRSFGIAFTDRNLPPVFCEGHGREPWDSSIDLSRTVGWFTTVFPVQLADGAEKDLRETIRQTKDCIRSFSSNGWLYFASRFIEEKSAEEFMSLFPAEIAFNYVGAYQQLERKDALFEILSLPDGSSPESASLTRRISLFEVSVTVDKGYLDVSFTYPKDIQRQASITTWLKQYEATLTQMADFLHGRATEWTLEDFPLAFESYTDLDGFRDEFLPQFDSLQTSDVEDVFPCSPMQEGMLISQAKSPENYRVALLLEVVPTRPEAKIDLDRLRDAWIHVVERHGLLRALIVDNLAGTSQFTHIVLKNPEPNITCLPNSDGASSVEAFRQRYGLNSYQRGSLQHHVTLCQGPNDTSAYFYLEMNHAISDGYTQNILLSDLQKAYSGSFDSDAPLYRNYISYLAKQPYEDGRRYWSKYLTGVEPCYFPSLRDGSPNEEVRHSVIHVPNLDAKKILDFCAEWEVTVATVVQAAWALILSRYSGSTMTCFGNLSSGRDLPINGVDDIVGPLIGMLTCRVDLATSRTVLELLRDVQEDTWKSLPFQSFPLSAVHSELNLGAIALFNSGVSFQNHGRKDEIGTSEISFEYIDQLDPTEYDIHVNAVTSDKGLAVTVSYSHRIMTATQAARVAESLSVAMSALTTQPHGNVQDLEIIGPSDIERLWSWNRDVPAGIERCVYELIDDRTTQHPAAPAICAWDGSATYAELDQLSTNLAGHLQSKGIGKEMFVPMCFEKSMWAVVAILGVLKSGGAFVPLDPSQAPNRREGLLAQTNASFILTSPKYADLPFGANREVISVGPESTSQWTKISATSLTPPTPTTAAYMIFTSGSTGEPKGVLIEHRSVGTSCWAHGGRVGFNASSRVLQFAAYTFDASLMDVLTTLIYGGCICIPSEEDRLVNMAQCINAMQINLAFLTPSIARHIEPSSVPTLQTLILGGERVANSDYTMWSDEGRTLLNGYGPTECSIGCMVNTMDSNTVDQGCIGKAVGSVSWIVDAGDHNKLVPIGVVGELLIEGPIVGRGYHCRPEKTNEVFIQDPHWLTRGVIETSPDRGAIPGRHARLYKTGDLARYNEDGSVSFIGRKDNQVKIRGQRAELGEIEYQVQQCLDAHQIAVEVILPANDASSAMLAAFVCWGDAKLDAVDTAGAWVQVDDTVGIWIITVPPETEDQLARHLPSYMVPTVYFKLVAMPMTVSGKIDRNRLRQIGASFSVQRLAELRGIALGTKRQPTTDVEIRLQQLWSQVLNVSAEVIGLDDNFFLLGGQSISAMKLVTLARMMGLQFSVADVFQHPKLHSLARVLSEVAGNDGMEEVPAFSLLGSSPKLPTWRADIAKSLNLETAMIEDMYPCTALQEGLMALSAKNLGDYVLQQVLDLSDVDINAFKDAWEQTVQSNPILRTRIVQHSELGLLQVVVKESIRWGQENNIDKYLQDDLSLPMGLGQPLVRYAFINNGSSSQGQFAFTIHHALYDGWSLPRVLASVNQAYNGKTLSRNPGFNIFVKYLMEHREDDIEAYWQAMFASCEPQSFPTLPTSIREPKADSSADHMCALRLPAHSHITLSSLVRAAWTIVHQQRTGSTDVVFGAILSGRNAPVADIENIIGPTIATVPVVVHVEPTQLVSAFLREVQDASIEMIPYQHIGLQRIAKIDAGTQRGCNFQTLLVVQPPDEGLANTDSLGEWRLASGADNFSSYALTLTCGSDNNGVKLNANFDSKVVEPWLMKKMLEELDFVMQQLVRETAPHQTLGDIDTLTSSGREEIWSRNTSVPGVERCIHDLIGEQVKKRPQEPAITAWDGEISYKELDELSTRLAHHLIKLGVTHESFVPLFFEKSMWTIVAMLGVFKAGGSFVPFDPAHSSRRRQNLLLDQTNATIVLMSAKYSGSIPVGSGRKVVTVSGGDSAAWEPVSQAVPIMMPTPSSAAYMLFTSGSTGEPKGVVIEHRSLSSSCWYHGARVGFNTSSRVLQFAAYTFDACIMEIITTLIYGGCICVPSDKDRLESLPESMSAMGVNLTFLTPSVARLIKPASVPSLQTLILGGERVTEDDVKRWEHRQPPVQLYNGYGPTETTVFAVMDELSSERPVVIGKSVGSVSWIVDANDHSKLLPIGAVGELVVEGPIVGRGYLHDAIKTAAAYIEDPAWLLCGAPTGGIPGRHGRVYKTGDLVRYTEQGSLSYLGRKDNQVKIRGQRIELGEVEHGLTECMPDARHIAAEIVVPERDGSSPMLVAFICVDKAASALGGIDIEAMEISADMESQLRYRLPGYMMPSAYFALSVIPTTTSGKIDRKRLREMGASFSAQQLLEASNRGEKRQPTTDVEHQLQRLWARVLNLTEIIGLDDSFFHLGGDSIGAMKLVAEANEDNLLLSVADIFRCPTLAQMAEVAIPQDKNGHSLDYAPNFSLIEDVVDVSLCCDDIADTLKVDVSQIEDVYPCTALQEGLVALTTKQPGAYVWQKVLKISSEVNLDRFREAWERTVHMTPVLRTRIVQHEQIGLLQVVLKGGIKWNQADDLDDYLQQDQSQLMGLDQPLARYALICDASTQQRWFVWTIHHALYDGWSLPQVLKTAEDAYQGIQLVRRPSFSLFVKDVVAMKRRDGARKYWEALFAGCNPEAFPPLPLQTSVLHEPRADSAVDLDCPVPSTPGNITLSTLIRAAWALVLHHHTSSDDVVFGVTLTGRNAPVAGIENIVGPTIATVPVVIRTDLKQSVAAYLDQTQSVAVDMIPYEQTGLQQIAKFNVDTMECCKFQNLLVIQPVDDNLPTNNNVFGEWGGSAAAAESFSSYGLVLEVELGANKINAAATFDSRMIQPWLVRKLLERLASLMHQLAEARPEQALAELNMVTSQDLKQVWDWNKSVPEPVERCIHNMVDEYIESQPAAPAVNSWDGDLTYAELGDLSSRLAQHLITLGIGANDDTIVPLCFEKSRWAVVAMLAVLKTGAAFVMLEPSLPEARLRSIVEQTESKLVISSIEQAAIHSNLTETTIAIGCDYLHSLSESSVAPTVEQNPSSTMYVIFTSGSTGKAKGVLVTHRAFCSATVYQAGRIGFVKSMRSYEFASYSFDASIEVIFFSLATGGCLVVPSDWDRKNNLTGSLVASKAELVDITPSIVRTLDRDLLVDLKVVIMGGEPAKKEDVTGWHDGMYSVVTYGPSECTPQSMVKRGFTMDDDATNIGYAAGSVTWVVDATDSNRLVPVGAIGELLLEGPIVGKGYLHDPEKTAAVFIQDPSWLLEGAPGHLGRQARIYKTGDLVRYNADGSLNYIGRKDNQVKIRGQRVELGEVENHILACVHGVREVAAEVILPAGDGASPTLVAFLLMQEDYIPKESADGNLYEDGDLRARVLGISATADGYLTERLPKYMDPAIYFTLKEMPVNSSGKTDRRQLRAIGANFSTRELAEKLSGSRRNKPKPSTARELVLQGIWARILNIDASDIGADDSFFHLGGDSILSMKLVAAARRADIALSVADIFHNPQLSALARVSSTSTSSIASNELEKLEPFALLGGNDNTEHRSRIAAACNLSPELIVDAYPCTPLQEGLLSLTAKSAGAYTTRSILTLSENVDMDLFRHAWEQVAQMLPILRTRIIQDAELGLVQAVVHEDIQWRSGKDLNKFIQEDAAEPMGLGHSLSRYAIIVEEEASSKQRRCSFVWTVHHVLYDGQFFSQIPQLAYQIYKGLPQPIFKDFKYFSRYIKNMNMKAVDAYWRSEFDGYEFTPFPAPLSISEPVAASSIVRRQIHLPPRAEPDITTASLVRAAWALTMGACSNSADVVFGVTVTGRQSDLAGVENIAGPTFATVPVRVQLHQTQTVMAYLRQVQDQSIKMIPYEQAGLQRIKNVSQEAHLACQFQTLLVIQPAPEEDMDAFDKELGTWIGDMDIQNFASYALNLIVTMSPDGLMIDAIFYPAVVSKWVVEAMTERLGCVIQQLASATSDRTLSDIDTLSTTDYEWIWSRNAKVPAAVERCIHTLVGDQATTRPEQMAICAWDGKLTYAQLYEKSIRLAHILVGLGVGKQQPLVPMLFEKSRWTVVAMIAVMMAGGAIVPIDPSQPTDRRERLVSQTGAKLIITSAQFAKMMTRPSRVVVAVDEENVASLPEPPQSAILAPVEAQMTAYIMFTSGSDGQPKGVVVNHQANTTSCLSNARSMKISDHTRILQYSPYFLDVSMLEIFATLAHGGCVCVPSEDQRLNQLEDFINSHSVNFCILTPTVSRLLEPSRVPSLSTVILAGETCEDQVFGRWKHHASVCNAYRHTESTMCSLHNFDMAMSDGFSLGTAVGAVFWVAETGDVNRLAPPGAVGELVIEGPVLAQGYLNNPDKTAVSFVQDPAWLLRGAVGHKGRRGRLYKTGDLVRYSEDGSLIYLGRRDTRVTIRGQRVDLAEVEYHVKASVPGVQRAVAKVMVPSGDEASSMLAAFLVMEESPDRPKGIHVMTISAALDDELAERLPAHMIPSIYFTMNGLSMNSSGKVDLSSSGDSLSAQQLTEMLSSSRPSKRVPTTVTELALQQIWARILNIDIASIGADDGFFRKGGDSIAAMKLVSEARRVGIAISVADIFRNPRLSALASLSPRIEDELSDEIEEFSLLGEDVALSRNRIAAACHLEPSVIQDAYPCTSLQEGLLSLTTQSSGAYVERIIVALPEHVDLEMFRYAWEQAVQTLSILRTRIIHDEQFGLVQVIIKEDMQWASGDSLSTFLEQDAAELMGLGRPLSRYAIIQDKTQPLRRAWFVWTVHHALYDGQFLARVPQLISQIYKGLPQPAFKDFKYFARYLKSINTEALNDYWRSEFKGYDSTPFPTPSGTIITANSTAERQLQLPPISDPTITVANIIRAAWALVIAADSGTNDVVFGTTVTGRKAAVAGIEDLAGPTIATVPVRIQTIAAQGVTAFLHQVQEQSIQMIPYEQAGLQRIREISEEASRACQFQSLLVIQPSQEADITELAGGDLGQWTSDSEVTSFSTYALNLTCSLTNDGAKFEAIFDSTAISQWNVEAMLERLNHIIEQLASVPEGQNITIADIDLLSTTDRKQLWLWNGAVPTAVEKCVHNLIEEQALACPQAAAICAWDGDLTYSELDTQATRLAQHLIDIGVGSEAMVALCFDKSKWAVVAMIAVLKAGGAFVPLDMTQASSRREAVFAQIGTQMVLSSNSYAAMLAAPGRTVISVDGENIQNLPTTSRTQRASHPQPSSAAYVFFTSGSTGQPKGVMVDHRAVSTSCVSHGREIGFNRQTRVLQFTSYTFDVSIMEVLTTLIYGGCICVPSNEERFNDLEGSIERMKANLASLTPSVARLVDPRQTPSVKTIVLAGENASDQDFNRWSHISRINAYGPTESTIFCSINKISASNDRSGSCIGKAVASVCWVVLPSDANRLAPVGAIGELLVEGPILARGYFNDPEKTAAAFIESPPWLLQGGRSGRLYKTGDLVRYNPDGSLTYMGRKDNQVKIRGQRVDLGEVEYHVQSCVPGLRQVVAEIVVPGGDDGATPILAAFVVLDKELTSNEAQVINVSREAEDKLSEQLPTYMVPKVFFAVNKIPINGSGKTDRGLLRRIGAEFSTQRLAELQSSSLANKRAPSSETEKALQQIWARVLNIDPATIGADESFFRLGGDSITAMQASAAARSSLIDISTADILRKKTISRLAATALVPRHSSSLDTTDNHDDGQPFQLGPIQQFHTQLEPNPTRCFDQNFLLKLRKVLPFASVAQAVETIVSRHPMLRARFSQTSEGVWQQRITNDVSGSFHLKKASNAIISGPEEAECIRQCRELLDIESGPLLAAVLYEDDTESQKLFVTVHHLVIDLVSWRVLLMELEEFLSVGKLESPATTSFRTWCDLQGQFAAEHLKGQQFEAVKVPPPLLSYWGIQSDENVTGATTVKSFVLDDATSSALLGDDCNQVFNTRPMELIAAALAHSFRNVFEDREAPAIFSEGHGRETWDDNIEIDITRTIGWFTTIFPVHVPTAQGSSVDDTIRQTKDFVRKLSKNGWSYFTSRFADQNKAKANISGFPAEILLNFAGSYQQLERGASLFEPLPLPEGCDPTSLSGVRRYALFDVLAAVDKGRLAISIVYPKNARHQSKISTWVEQYQSLLQSMAALLPQQSQQWTLADYPMAFSSYDHLTEFQTNVLPELGMTMAEIENIYPCTPVQERILAAQAKNPETYRVVLELEVLATGGSDRIDLPRIERTWRDIVQRHSLLRAHLLTGIGGSSNTMHVVLKNPVPSISYIPYTNGNGANSKQKNCQPSAGYGYGKRGLQHNLSISQLDNARAYLRIEINHAIIDGHSVDVLIRDFIQVYHGSANTPAPLHSEFIKYIQQQSDQADPEFWPTYLDGVPSCLMPTSGSSKRDNGTFSVDVAGIDAERIHSFCAKWEVTTATVIQVAWALVLQRYTGSTVPCLGMLTSGRDVPVEEVNSMFGPLISLVPCRIHLDKPRTVLAILKDVQEDYANCLPHQTYAPANSTKVLPRADAAELFNTAISFQRMGAESAASEDEGAIIYRGGEDPVEYDVYIRVLDGPKALRIVLELWEDRISRTQGEEMAAFFAVALSAIIFAPEEDILSLVL</sequence>
<dbReference type="InterPro" id="IPR023213">
    <property type="entry name" value="CAT-like_dom_sf"/>
</dbReference>
<dbReference type="Gene3D" id="3.30.300.30">
    <property type="match status" value="6"/>
</dbReference>
<evidence type="ECO:0000313" key="8">
    <source>
        <dbReference type="Proteomes" id="UP000191004"/>
    </source>
</evidence>
<dbReference type="CDD" id="cd05918">
    <property type="entry name" value="A_NRPS_SidN3_like"/>
    <property type="match status" value="6"/>
</dbReference>
<dbReference type="InterPro" id="IPR009081">
    <property type="entry name" value="PP-bd_ACP"/>
</dbReference>
<dbReference type="FunFam" id="3.30.300.30:FF:000015">
    <property type="entry name" value="Nonribosomal peptide synthase SidD"/>
    <property type="match status" value="6"/>
</dbReference>
<dbReference type="Pfam" id="PF00550">
    <property type="entry name" value="PP-binding"/>
    <property type="match status" value="6"/>
</dbReference>
<dbReference type="FunFam" id="3.30.559.30:FF:000003">
    <property type="entry name" value="Nonribosomal peptide synthase SidD"/>
    <property type="match status" value="5"/>
</dbReference>
<dbReference type="Gene3D" id="1.10.1200.10">
    <property type="entry name" value="ACP-like"/>
    <property type="match status" value="6"/>
</dbReference>
<name>A0A1T3CZI6_9HYPO</name>
<dbReference type="SUPFAM" id="SSF47336">
    <property type="entry name" value="ACP-like"/>
    <property type="match status" value="6"/>
</dbReference>
<dbReference type="NCBIfam" id="TIGR01733">
    <property type="entry name" value="AA-adenyl-dom"/>
    <property type="match status" value="6"/>
</dbReference>
<dbReference type="PROSITE" id="PS00455">
    <property type="entry name" value="AMP_BINDING"/>
    <property type="match status" value="5"/>
</dbReference>
<dbReference type="Gene3D" id="3.30.559.10">
    <property type="entry name" value="Chloramphenicol acetyltransferase-like domain"/>
    <property type="match status" value="9"/>
</dbReference>
<dbReference type="Pfam" id="PF00501">
    <property type="entry name" value="AMP-binding"/>
    <property type="match status" value="6"/>
</dbReference>
<dbReference type="NCBIfam" id="NF003417">
    <property type="entry name" value="PRK04813.1"/>
    <property type="match status" value="6"/>
</dbReference>
<feature type="domain" description="Carrier" evidence="6">
    <location>
        <begin position="5796"/>
        <end position="5872"/>
    </location>
</feature>
<keyword evidence="2" id="KW-0596">Phosphopantetheine</keyword>
<keyword evidence="4" id="KW-0436">Ligase</keyword>
<dbReference type="InterPro" id="IPR010071">
    <property type="entry name" value="AA_adenyl_dom"/>
</dbReference>
<feature type="domain" description="Carrier" evidence="6">
    <location>
        <begin position="999"/>
        <end position="1075"/>
    </location>
</feature>
<dbReference type="GO" id="GO:0043041">
    <property type="term" value="P:amino acid activation for nonribosomal peptide biosynthetic process"/>
    <property type="evidence" value="ECO:0007669"/>
    <property type="project" value="TreeGrafter"/>
</dbReference>
<dbReference type="PROSITE" id="PS50075">
    <property type="entry name" value="CARRIER"/>
    <property type="match status" value="6"/>
</dbReference>
<dbReference type="Gene3D" id="3.40.50.12780">
    <property type="entry name" value="N-terminal domain of ligase-like"/>
    <property type="match status" value="4"/>
</dbReference>
<dbReference type="Proteomes" id="UP000191004">
    <property type="component" value="Unassembled WGS sequence"/>
</dbReference>
<keyword evidence="3" id="KW-0597">Phosphoprotein</keyword>
<dbReference type="OrthoDB" id="416786at2759"/>
<dbReference type="SMART" id="SM00823">
    <property type="entry name" value="PKS_PP"/>
    <property type="match status" value="6"/>
</dbReference>
<evidence type="ECO:0000259" key="6">
    <source>
        <dbReference type="PROSITE" id="PS50075"/>
    </source>
</evidence>
<keyword evidence="8" id="KW-1185">Reference proteome</keyword>
<feature type="domain" description="Carrier" evidence="6">
    <location>
        <begin position="2550"/>
        <end position="2626"/>
    </location>
</feature>
<dbReference type="GO" id="GO:0016874">
    <property type="term" value="F:ligase activity"/>
    <property type="evidence" value="ECO:0007669"/>
    <property type="project" value="UniProtKB-KW"/>
</dbReference>
<comment type="pathway">
    <text evidence="1">Secondary metabolite biosynthesis.</text>
</comment>
<organism evidence="7 8">
    <name type="scientific">Trichoderma guizhouense</name>
    <dbReference type="NCBI Taxonomy" id="1491466"/>
    <lineage>
        <taxon>Eukaryota</taxon>
        <taxon>Fungi</taxon>
        <taxon>Dikarya</taxon>
        <taxon>Ascomycota</taxon>
        <taxon>Pezizomycotina</taxon>
        <taxon>Sordariomycetes</taxon>
        <taxon>Hypocreomycetidae</taxon>
        <taxon>Hypocreales</taxon>
        <taxon>Hypocreaceae</taxon>
        <taxon>Trichoderma</taxon>
    </lineage>
</organism>